<reference evidence="2" key="1">
    <citation type="journal article" date="2014" name="Science">
        <title>Ancient hybridizations among the ancestral genomes of bread wheat.</title>
        <authorList>
            <consortium name="International Wheat Genome Sequencing Consortium,"/>
            <person name="Marcussen T."/>
            <person name="Sandve S.R."/>
            <person name="Heier L."/>
            <person name="Spannagl M."/>
            <person name="Pfeifer M."/>
            <person name="Jakobsen K.S."/>
            <person name="Wulff B.B."/>
            <person name="Steuernagel B."/>
            <person name="Mayer K.F."/>
            <person name="Olsen O.A."/>
        </authorList>
    </citation>
    <scope>NUCLEOTIDE SEQUENCE [LARGE SCALE GENOMIC DNA]</scope>
    <source>
        <strain evidence="2">cv. AL8/78</strain>
    </source>
</reference>
<dbReference type="Proteomes" id="UP000015105">
    <property type="component" value="Chromosome 6D"/>
</dbReference>
<reference evidence="2" key="2">
    <citation type="journal article" date="2017" name="Nat. Plants">
        <title>The Aegilops tauschii genome reveals multiple impacts of transposons.</title>
        <authorList>
            <person name="Zhao G."/>
            <person name="Zou C."/>
            <person name="Li K."/>
            <person name="Wang K."/>
            <person name="Li T."/>
            <person name="Gao L."/>
            <person name="Zhang X."/>
            <person name="Wang H."/>
            <person name="Yang Z."/>
            <person name="Liu X."/>
            <person name="Jiang W."/>
            <person name="Mao L."/>
            <person name="Kong X."/>
            <person name="Jiao Y."/>
            <person name="Jia J."/>
        </authorList>
    </citation>
    <scope>NUCLEOTIDE SEQUENCE [LARGE SCALE GENOMIC DNA]</scope>
    <source>
        <strain evidence="2">cv. AL8/78</strain>
    </source>
</reference>
<organism evidence="1 2">
    <name type="scientific">Aegilops tauschii subsp. strangulata</name>
    <name type="common">Goatgrass</name>
    <dbReference type="NCBI Taxonomy" id="200361"/>
    <lineage>
        <taxon>Eukaryota</taxon>
        <taxon>Viridiplantae</taxon>
        <taxon>Streptophyta</taxon>
        <taxon>Embryophyta</taxon>
        <taxon>Tracheophyta</taxon>
        <taxon>Spermatophyta</taxon>
        <taxon>Magnoliopsida</taxon>
        <taxon>Liliopsida</taxon>
        <taxon>Poales</taxon>
        <taxon>Poaceae</taxon>
        <taxon>BOP clade</taxon>
        <taxon>Pooideae</taxon>
        <taxon>Triticodae</taxon>
        <taxon>Triticeae</taxon>
        <taxon>Triticinae</taxon>
        <taxon>Aegilops</taxon>
    </lineage>
</organism>
<reference evidence="1" key="4">
    <citation type="submission" date="2019-03" db="UniProtKB">
        <authorList>
            <consortium name="EnsemblPlants"/>
        </authorList>
    </citation>
    <scope>IDENTIFICATION</scope>
</reference>
<accession>A0A453NDD7</accession>
<reference evidence="1" key="3">
    <citation type="journal article" date="2017" name="Nature">
        <title>Genome sequence of the progenitor of the wheat D genome Aegilops tauschii.</title>
        <authorList>
            <person name="Luo M.C."/>
            <person name="Gu Y.Q."/>
            <person name="Puiu D."/>
            <person name="Wang H."/>
            <person name="Twardziok S.O."/>
            <person name="Deal K.R."/>
            <person name="Huo N."/>
            <person name="Zhu T."/>
            <person name="Wang L."/>
            <person name="Wang Y."/>
            <person name="McGuire P.E."/>
            <person name="Liu S."/>
            <person name="Long H."/>
            <person name="Ramasamy R.K."/>
            <person name="Rodriguez J.C."/>
            <person name="Van S.L."/>
            <person name="Yuan L."/>
            <person name="Wang Z."/>
            <person name="Xia Z."/>
            <person name="Xiao L."/>
            <person name="Anderson O.D."/>
            <person name="Ouyang S."/>
            <person name="Liang Y."/>
            <person name="Zimin A.V."/>
            <person name="Pertea G."/>
            <person name="Qi P."/>
            <person name="Bennetzen J.L."/>
            <person name="Dai X."/>
            <person name="Dawson M.W."/>
            <person name="Muller H.G."/>
            <person name="Kugler K."/>
            <person name="Rivarola-Duarte L."/>
            <person name="Spannagl M."/>
            <person name="Mayer K.F.X."/>
            <person name="Lu F.H."/>
            <person name="Bevan M.W."/>
            <person name="Leroy P."/>
            <person name="Li P."/>
            <person name="You F.M."/>
            <person name="Sun Q."/>
            <person name="Liu Z."/>
            <person name="Lyons E."/>
            <person name="Wicker T."/>
            <person name="Salzberg S.L."/>
            <person name="Devos K.M."/>
            <person name="Dvorak J."/>
        </authorList>
    </citation>
    <scope>NUCLEOTIDE SEQUENCE [LARGE SCALE GENOMIC DNA]</scope>
    <source>
        <strain evidence="1">cv. AL8/78</strain>
    </source>
</reference>
<protein>
    <submittedName>
        <fullName evidence="1">Uncharacterized protein</fullName>
    </submittedName>
</protein>
<proteinExistence type="predicted"/>
<evidence type="ECO:0000313" key="2">
    <source>
        <dbReference type="Proteomes" id="UP000015105"/>
    </source>
</evidence>
<evidence type="ECO:0000313" key="1">
    <source>
        <dbReference type="EnsemblPlants" id="AET6Gv20334500.2"/>
    </source>
</evidence>
<sequence length="71" mass="7885">MDTLIFSGLSITHIGRCTSICNHNIKITVSLSSPFPLLAEPTTMEPCYKVLGSRVSNEQNKMYGKYQCTTN</sequence>
<name>A0A453NDD7_AEGTS</name>
<dbReference type="EnsemblPlants" id="AET6Gv20334500.2">
    <property type="protein sequence ID" value="AET6Gv20334500.2"/>
    <property type="gene ID" value="AET6Gv20334500"/>
</dbReference>
<keyword evidence="2" id="KW-1185">Reference proteome</keyword>
<reference evidence="1" key="5">
    <citation type="journal article" date="2021" name="G3 (Bethesda)">
        <title>Aegilops tauschii genome assembly Aet v5.0 features greater sequence contiguity and improved annotation.</title>
        <authorList>
            <person name="Wang L."/>
            <person name="Zhu T."/>
            <person name="Rodriguez J.C."/>
            <person name="Deal K.R."/>
            <person name="Dubcovsky J."/>
            <person name="McGuire P.E."/>
            <person name="Lux T."/>
            <person name="Spannagl M."/>
            <person name="Mayer K.F.X."/>
            <person name="Baldrich P."/>
            <person name="Meyers B.C."/>
            <person name="Huo N."/>
            <person name="Gu Y.Q."/>
            <person name="Zhou H."/>
            <person name="Devos K.M."/>
            <person name="Bennetzen J.L."/>
            <person name="Unver T."/>
            <person name="Budak H."/>
            <person name="Gulick P.J."/>
            <person name="Galiba G."/>
            <person name="Kalapos B."/>
            <person name="Nelson D.R."/>
            <person name="Li P."/>
            <person name="You F.M."/>
            <person name="Luo M.C."/>
            <person name="Dvorak J."/>
        </authorList>
    </citation>
    <scope>NUCLEOTIDE SEQUENCE [LARGE SCALE GENOMIC DNA]</scope>
    <source>
        <strain evidence="1">cv. AL8/78</strain>
    </source>
</reference>
<dbReference type="Gramene" id="AET6Gv20334500.2">
    <property type="protein sequence ID" value="AET6Gv20334500.2"/>
    <property type="gene ID" value="AET6Gv20334500"/>
</dbReference>
<dbReference type="AlphaFoldDB" id="A0A453NDD7"/>